<proteinExistence type="predicted"/>
<reference evidence="1" key="2">
    <citation type="journal article" date="2015" name="Fish Shellfish Immunol.">
        <title>Early steps in the European eel (Anguilla anguilla)-Vibrio vulnificus interaction in the gills: Role of the RtxA13 toxin.</title>
        <authorList>
            <person name="Callol A."/>
            <person name="Pajuelo D."/>
            <person name="Ebbesson L."/>
            <person name="Teles M."/>
            <person name="MacKenzie S."/>
            <person name="Amaro C."/>
        </authorList>
    </citation>
    <scope>NUCLEOTIDE SEQUENCE</scope>
</reference>
<sequence length="24" mass="3056">MYHRLEYRTKMKTSGYRTMYLGLR</sequence>
<reference evidence="1" key="1">
    <citation type="submission" date="2014-11" db="EMBL/GenBank/DDBJ databases">
        <authorList>
            <person name="Amaro Gonzalez C."/>
        </authorList>
    </citation>
    <scope>NUCLEOTIDE SEQUENCE</scope>
</reference>
<organism evidence="1">
    <name type="scientific">Anguilla anguilla</name>
    <name type="common">European freshwater eel</name>
    <name type="synonym">Muraena anguilla</name>
    <dbReference type="NCBI Taxonomy" id="7936"/>
    <lineage>
        <taxon>Eukaryota</taxon>
        <taxon>Metazoa</taxon>
        <taxon>Chordata</taxon>
        <taxon>Craniata</taxon>
        <taxon>Vertebrata</taxon>
        <taxon>Euteleostomi</taxon>
        <taxon>Actinopterygii</taxon>
        <taxon>Neopterygii</taxon>
        <taxon>Teleostei</taxon>
        <taxon>Anguilliformes</taxon>
        <taxon>Anguillidae</taxon>
        <taxon>Anguilla</taxon>
    </lineage>
</organism>
<accession>A0A0E9U0D9</accession>
<dbReference type="AlphaFoldDB" id="A0A0E9U0D9"/>
<evidence type="ECO:0000313" key="1">
    <source>
        <dbReference type="EMBL" id="JAH59354.1"/>
    </source>
</evidence>
<dbReference type="EMBL" id="GBXM01049223">
    <property type="protein sequence ID" value="JAH59354.1"/>
    <property type="molecule type" value="Transcribed_RNA"/>
</dbReference>
<protein>
    <submittedName>
        <fullName evidence="1">Uncharacterized protein</fullName>
    </submittedName>
</protein>
<name>A0A0E9U0D9_ANGAN</name>